<dbReference type="PROSITE" id="PS50110">
    <property type="entry name" value="RESPONSE_REGULATORY"/>
    <property type="match status" value="1"/>
</dbReference>
<gene>
    <name evidence="8" type="ORF">GCM10007859_26650</name>
</gene>
<keyword evidence="2" id="KW-0902">Two-component regulatory system</keyword>
<name>A0ABQ6BQ56_9CAUL</name>
<dbReference type="PANTHER" id="PTHR48111:SF1">
    <property type="entry name" value="TWO-COMPONENT RESPONSE REGULATOR ORR33"/>
    <property type="match status" value="1"/>
</dbReference>
<evidence type="ECO:0000313" key="9">
    <source>
        <dbReference type="Proteomes" id="UP001156921"/>
    </source>
</evidence>
<keyword evidence="4" id="KW-0238">DNA-binding</keyword>
<dbReference type="InterPro" id="IPR011006">
    <property type="entry name" value="CheY-like_superfamily"/>
</dbReference>
<evidence type="ECO:0000256" key="4">
    <source>
        <dbReference type="ARBA" id="ARBA00023125"/>
    </source>
</evidence>
<keyword evidence="9" id="KW-1185">Reference proteome</keyword>
<dbReference type="InterPro" id="IPR001789">
    <property type="entry name" value="Sig_transdc_resp-reg_receiver"/>
</dbReference>
<organism evidence="8 9">
    <name type="scientific">Brevundimonas denitrificans</name>
    <dbReference type="NCBI Taxonomy" id="1443434"/>
    <lineage>
        <taxon>Bacteria</taxon>
        <taxon>Pseudomonadati</taxon>
        <taxon>Pseudomonadota</taxon>
        <taxon>Alphaproteobacteria</taxon>
        <taxon>Caulobacterales</taxon>
        <taxon>Caulobacteraceae</taxon>
        <taxon>Brevundimonas</taxon>
    </lineage>
</organism>
<evidence type="ECO:0000256" key="3">
    <source>
        <dbReference type="ARBA" id="ARBA00023015"/>
    </source>
</evidence>
<evidence type="ECO:0000256" key="2">
    <source>
        <dbReference type="ARBA" id="ARBA00023012"/>
    </source>
</evidence>
<dbReference type="SMART" id="SM00448">
    <property type="entry name" value="REC"/>
    <property type="match status" value="1"/>
</dbReference>
<feature type="modified residue" description="4-aspartylphosphate" evidence="6">
    <location>
        <position position="140"/>
    </location>
</feature>
<dbReference type="SUPFAM" id="SSF52172">
    <property type="entry name" value="CheY-like"/>
    <property type="match status" value="1"/>
</dbReference>
<keyword evidence="5" id="KW-0804">Transcription</keyword>
<proteinExistence type="predicted"/>
<keyword evidence="3" id="KW-0805">Transcription regulation</keyword>
<dbReference type="InterPro" id="IPR039420">
    <property type="entry name" value="WalR-like"/>
</dbReference>
<evidence type="ECO:0000256" key="5">
    <source>
        <dbReference type="ARBA" id="ARBA00023163"/>
    </source>
</evidence>
<sequence length="209" mass="21923">MFDGTLTTKRDEGAELARLRALYDGLLDHPPTGVSVEARTDLDAMARIFDLDADRPPAEVWRDLRAVLTRQADPARETDDGRIPITPPLAIMVVEDDPVMAADLMEVLVEAGHGVVGPFQDPAAAAAAAGLHAVDLALVDINLAGHGDGVALARTLKDTWGIPVMFLSGDVAAAARHARLATALVLKPYGRRDVLAAIARAVDSGGVAA</sequence>
<dbReference type="Gene3D" id="3.40.50.2300">
    <property type="match status" value="1"/>
</dbReference>
<evidence type="ECO:0000256" key="1">
    <source>
        <dbReference type="ARBA" id="ARBA00022553"/>
    </source>
</evidence>
<reference evidence="9" key="1">
    <citation type="journal article" date="2019" name="Int. J. Syst. Evol. Microbiol.">
        <title>The Global Catalogue of Microorganisms (GCM) 10K type strain sequencing project: providing services to taxonomists for standard genome sequencing and annotation.</title>
        <authorList>
            <consortium name="The Broad Institute Genomics Platform"/>
            <consortium name="The Broad Institute Genome Sequencing Center for Infectious Disease"/>
            <person name="Wu L."/>
            <person name="Ma J."/>
        </authorList>
    </citation>
    <scope>NUCLEOTIDE SEQUENCE [LARGE SCALE GENOMIC DNA]</scope>
    <source>
        <strain evidence="9">NBRC 110107</strain>
    </source>
</reference>
<feature type="domain" description="Response regulatory" evidence="7">
    <location>
        <begin position="90"/>
        <end position="202"/>
    </location>
</feature>
<dbReference type="Proteomes" id="UP001156921">
    <property type="component" value="Unassembled WGS sequence"/>
</dbReference>
<evidence type="ECO:0000259" key="7">
    <source>
        <dbReference type="PROSITE" id="PS50110"/>
    </source>
</evidence>
<protein>
    <recommendedName>
        <fullName evidence="7">Response regulatory domain-containing protein</fullName>
    </recommendedName>
</protein>
<dbReference type="Pfam" id="PF00072">
    <property type="entry name" value="Response_reg"/>
    <property type="match status" value="1"/>
</dbReference>
<evidence type="ECO:0000313" key="8">
    <source>
        <dbReference type="EMBL" id="GLS02636.1"/>
    </source>
</evidence>
<keyword evidence="1 6" id="KW-0597">Phosphoprotein</keyword>
<accession>A0ABQ6BQ56</accession>
<dbReference type="EMBL" id="BSOY01000086">
    <property type="protein sequence ID" value="GLS02636.1"/>
    <property type="molecule type" value="Genomic_DNA"/>
</dbReference>
<evidence type="ECO:0000256" key="6">
    <source>
        <dbReference type="PROSITE-ProRule" id="PRU00169"/>
    </source>
</evidence>
<dbReference type="RefSeq" id="WP_284223513.1">
    <property type="nucleotide sequence ID" value="NZ_BSOY01000086.1"/>
</dbReference>
<dbReference type="PANTHER" id="PTHR48111">
    <property type="entry name" value="REGULATOR OF RPOS"/>
    <property type="match status" value="1"/>
</dbReference>
<comment type="caution">
    <text evidence="8">The sequence shown here is derived from an EMBL/GenBank/DDBJ whole genome shotgun (WGS) entry which is preliminary data.</text>
</comment>